<keyword evidence="1" id="KW-0812">Transmembrane</keyword>
<dbReference type="InterPro" id="IPR025567">
    <property type="entry name" value="DUF4332"/>
</dbReference>
<proteinExistence type="predicted"/>
<comment type="caution">
    <text evidence="3">The sequence shown here is derived from an EMBL/GenBank/DDBJ whole genome shotgun (WGS) entry which is preliminary data.</text>
</comment>
<dbReference type="Gene3D" id="1.10.150.20">
    <property type="entry name" value="5' to 3' exonuclease, C-terminal subdomain"/>
    <property type="match status" value="1"/>
</dbReference>
<evidence type="ECO:0000256" key="1">
    <source>
        <dbReference type="SAM" id="Phobius"/>
    </source>
</evidence>
<sequence length="354" mass="39023">MSVKRGIAVWLSGFATFIAVLCSVSMAIQLITAGQGAIIRPYFIGDLVGDFSVESYLWMSIAVTFIFLGITCVIAYRKQAPDPEIVKLLLKVGGNLAALRKTQEASITETAEQMEYSRKINSKFFGKISTDIEEGGKSTLALFENQDKTLKKTRKDLISTVEKLVAETGDKISADLKKQETSMLGIKRLNEEVSLALKKQQVEFGDISQKLEKIEGNLLVSVQAELKSFDNPEEIKGIGPALGKELKELGISSVGDFLTTEAVVIGEKTRVSQEMAENLQAMAQLMMIPGVDANDAELLIESGIKTRKELADQDLINLCRKVSEIAKSYLEQSKILKDEYPTIEEVSSWIRNAK</sequence>
<keyword evidence="1" id="KW-0472">Membrane</keyword>
<feature type="domain" description="DUF4332" evidence="2">
    <location>
        <begin position="237"/>
        <end position="354"/>
    </location>
</feature>
<dbReference type="AlphaFoldDB" id="A0A0M0BZP3"/>
<evidence type="ECO:0000313" key="4">
    <source>
        <dbReference type="Proteomes" id="UP000037237"/>
    </source>
</evidence>
<protein>
    <recommendedName>
        <fullName evidence="2">DUF4332 domain-containing protein</fullName>
    </recommendedName>
</protein>
<feature type="transmembrane region" description="Helical" evidence="1">
    <location>
        <begin position="56"/>
        <end position="76"/>
    </location>
</feature>
<feature type="transmembrane region" description="Helical" evidence="1">
    <location>
        <begin position="7"/>
        <end position="31"/>
    </location>
</feature>
<dbReference type="Proteomes" id="UP000037237">
    <property type="component" value="Unassembled WGS sequence"/>
</dbReference>
<evidence type="ECO:0000259" key="2">
    <source>
        <dbReference type="Pfam" id="PF14229"/>
    </source>
</evidence>
<reference evidence="3 4" key="1">
    <citation type="submission" date="2015-06" db="EMBL/GenBank/DDBJ databases">
        <title>New insights into the roles of widespread benthic archaea in carbon and nitrogen cycling.</title>
        <authorList>
            <person name="Lazar C.S."/>
            <person name="Baker B.J."/>
            <person name="Seitz K.W."/>
            <person name="Hyde A.S."/>
            <person name="Dick G.J."/>
            <person name="Hinrichs K.-U."/>
            <person name="Teske A.P."/>
        </authorList>
    </citation>
    <scope>NUCLEOTIDE SEQUENCE [LARGE SCALE GENOMIC DNA]</scope>
    <source>
        <strain evidence="3">SG8-32-1</strain>
    </source>
</reference>
<dbReference type="Pfam" id="PF14229">
    <property type="entry name" value="DUF4332"/>
    <property type="match status" value="1"/>
</dbReference>
<organism evidence="3 4">
    <name type="scientific">miscellaneous Crenarchaeota group-1 archaeon SG8-32-1</name>
    <dbReference type="NCBI Taxonomy" id="1685124"/>
    <lineage>
        <taxon>Archaea</taxon>
        <taxon>Candidatus Bathyarchaeota</taxon>
        <taxon>MCG-1</taxon>
    </lineage>
</organism>
<evidence type="ECO:0000313" key="3">
    <source>
        <dbReference type="EMBL" id="KON33855.1"/>
    </source>
</evidence>
<name>A0A0M0BZP3_9ARCH</name>
<keyword evidence="1" id="KW-1133">Transmembrane helix</keyword>
<gene>
    <name evidence="3" type="ORF">AC477_01075</name>
</gene>
<accession>A0A0M0BZP3</accession>
<dbReference type="EMBL" id="LFWU01000019">
    <property type="protein sequence ID" value="KON33855.1"/>
    <property type="molecule type" value="Genomic_DNA"/>
</dbReference>